<gene>
    <name evidence="2" type="ORF">HJG59_009089</name>
</gene>
<evidence type="ECO:0000313" key="2">
    <source>
        <dbReference type="EMBL" id="KAF6429793.1"/>
    </source>
</evidence>
<keyword evidence="1" id="KW-1133">Transmembrane helix</keyword>
<reference evidence="2 3" key="1">
    <citation type="journal article" date="2020" name="Nature">
        <title>Six reference-quality genomes reveal evolution of bat adaptations.</title>
        <authorList>
            <person name="Jebb D."/>
            <person name="Huang Z."/>
            <person name="Pippel M."/>
            <person name="Hughes G.M."/>
            <person name="Lavrichenko K."/>
            <person name="Devanna P."/>
            <person name="Winkler S."/>
            <person name="Jermiin L.S."/>
            <person name="Skirmuntt E.C."/>
            <person name="Katzourakis A."/>
            <person name="Burkitt-Gray L."/>
            <person name="Ray D.A."/>
            <person name="Sullivan K.A.M."/>
            <person name="Roscito J.G."/>
            <person name="Kirilenko B.M."/>
            <person name="Davalos L.M."/>
            <person name="Corthals A.P."/>
            <person name="Power M.L."/>
            <person name="Jones G."/>
            <person name="Ransome R.D."/>
            <person name="Dechmann D.K.N."/>
            <person name="Locatelli A.G."/>
            <person name="Puechmaille S.J."/>
            <person name="Fedrigo O."/>
            <person name="Jarvis E.D."/>
            <person name="Hiller M."/>
            <person name="Vernes S.C."/>
            <person name="Myers E.W."/>
            <person name="Teeling E.C."/>
        </authorList>
    </citation>
    <scope>NUCLEOTIDE SEQUENCE [LARGE SCALE GENOMIC DNA]</scope>
    <source>
        <strain evidence="2">MMolMol1</strain>
        <tissue evidence="2">Muscle</tissue>
    </source>
</reference>
<organism evidence="2 3">
    <name type="scientific">Molossus molossus</name>
    <name type="common">Pallas' mastiff bat</name>
    <name type="synonym">Vespertilio molossus</name>
    <dbReference type="NCBI Taxonomy" id="27622"/>
    <lineage>
        <taxon>Eukaryota</taxon>
        <taxon>Metazoa</taxon>
        <taxon>Chordata</taxon>
        <taxon>Craniata</taxon>
        <taxon>Vertebrata</taxon>
        <taxon>Euteleostomi</taxon>
        <taxon>Mammalia</taxon>
        <taxon>Eutheria</taxon>
        <taxon>Laurasiatheria</taxon>
        <taxon>Chiroptera</taxon>
        <taxon>Yangochiroptera</taxon>
        <taxon>Molossidae</taxon>
        <taxon>Molossus</taxon>
    </lineage>
</organism>
<accession>A0A7J8E318</accession>
<comment type="caution">
    <text evidence="2">The sequence shown here is derived from an EMBL/GenBank/DDBJ whole genome shotgun (WGS) entry which is preliminary data.</text>
</comment>
<feature type="transmembrane region" description="Helical" evidence="1">
    <location>
        <begin position="20"/>
        <end position="39"/>
    </location>
</feature>
<keyword evidence="1" id="KW-0812">Transmembrane</keyword>
<dbReference type="AlphaFoldDB" id="A0A7J8E318"/>
<keyword evidence="1" id="KW-0472">Membrane</keyword>
<dbReference type="Proteomes" id="UP000550707">
    <property type="component" value="Unassembled WGS sequence"/>
</dbReference>
<proteinExistence type="predicted"/>
<name>A0A7J8E318_MOLMO</name>
<sequence length="138" mass="15486">MSHTAKFLRPESSLCILTEISRGFCLFVTFVCAVNHWVFSTSWNKTCQSHGQTGKSVHHCLSRQSHPIALQQHHGGGRWEVAAMSRVSSTEGQENTHRLSGFSQVLSTSQNSQRRPASTATTFQMFPETISFKKGIYR</sequence>
<protein>
    <submittedName>
        <fullName evidence="2">Uncharacterized protein</fullName>
    </submittedName>
</protein>
<dbReference type="EMBL" id="JACASF010000015">
    <property type="protein sequence ID" value="KAF6429793.1"/>
    <property type="molecule type" value="Genomic_DNA"/>
</dbReference>
<dbReference type="InParanoid" id="A0A7J8E318"/>
<keyword evidence="3" id="KW-1185">Reference proteome</keyword>
<evidence type="ECO:0000256" key="1">
    <source>
        <dbReference type="SAM" id="Phobius"/>
    </source>
</evidence>
<evidence type="ECO:0000313" key="3">
    <source>
        <dbReference type="Proteomes" id="UP000550707"/>
    </source>
</evidence>